<accession>A0A6P6DTK2</accession>
<dbReference type="PANTHER" id="PTHR23347">
    <property type="entry name" value="COLORECTAL MUTANT CANCER PROTEIN MCC PROTEIN -RELATED"/>
    <property type="match status" value="1"/>
</dbReference>
<dbReference type="InterPro" id="IPR040171">
    <property type="entry name" value="USBP1-like"/>
</dbReference>
<feature type="region of interest" description="Disordered" evidence="1">
    <location>
        <begin position="542"/>
        <end position="579"/>
    </location>
</feature>
<reference evidence="4" key="1">
    <citation type="submission" date="2025-08" db="UniProtKB">
        <authorList>
            <consortium name="RefSeq"/>
        </authorList>
    </citation>
    <scope>IDENTIFICATION</scope>
</reference>
<proteinExistence type="predicted"/>
<name>A0A6P6DTK2_OCTDE</name>
<feature type="compositionally biased region" description="Acidic residues" evidence="1">
    <location>
        <begin position="46"/>
        <end position="57"/>
    </location>
</feature>
<evidence type="ECO:0000256" key="1">
    <source>
        <dbReference type="SAM" id="MobiDB-lite"/>
    </source>
</evidence>
<dbReference type="RefSeq" id="XP_023563419.1">
    <property type="nucleotide sequence ID" value="XM_023707651.1"/>
</dbReference>
<dbReference type="PANTHER" id="PTHR23347:SF5">
    <property type="entry name" value="HARMONIN-BINDING PROTEIN USHBP1"/>
    <property type="match status" value="1"/>
</dbReference>
<sequence length="734" mass="79369">MAWQGLPVSWPLPGQPWQPRTRWAADSDLEAQTVTTSAPRSKEGELDPVAESSEEGEVACGSSRPSPVPTPGSSEPPQLGPVVEASGQDPASRAGKETEEDRNRLRAPAPEDTHLLTEDACQNQEQAAPQDKAAVGLGRRNLGDPDVFQTLQHALASLEATAAAWHPQPLSSPGSGEAVGRADGTLGPWQEVTRMAEKNAWLRLALDTREDELAQLRAESDALRHEVRELQDALQRLQAASPRSPSHADVGSDVDSEADGESWTVRDPSLVQPLLQRLHCDPSAQPPSSLLQAWGPDSRVLEGQEEQLRGSMEKLKGFNRLLLVALQGAKGRCEGLSMQLSQREAEATALHLALQFSEDCEEAYSALLALWEASATAPKGDLQGAQDEAQRLLARAQAAGDRGALQPSPEGSSLVAATPQEVAAQLCGHVQRLWEHRALVKLPPEPDSTLVPRPTVAHAEALVQAILEAQPGPALPQLEKTQLQQALVATRETLGDLALQLQLARREKRGLELREAALRAQAPALLLLLGQLRWELEQLGARASGGGGDSSEGNSSEDEEACPQQRPASGKDEGPECRVRDPEQLAQDLEASLSRCVLMLGGVCGVLQGREQTGRQWPRPMTPVSFPAPPSAQGLQEQLWSLRAQLEQVIQRGRTGRAQSAELSEDLCRAHSALLLGFWGAHRKQEEQRRKLEKQMTQMEAWQAEELARLEATARALGRPRPCALPPPLGETLL</sequence>
<feature type="domain" description="Harmonin-binding protein USHBP1 PDZ-binding" evidence="2">
    <location>
        <begin position="307"/>
        <end position="370"/>
    </location>
</feature>
<gene>
    <name evidence="4" type="primary">Ushbp1</name>
</gene>
<dbReference type="InParanoid" id="A0A6P6DTK2"/>
<feature type="region of interest" description="Disordered" evidence="1">
    <location>
        <begin position="1"/>
        <end position="112"/>
    </location>
</feature>
<feature type="compositionally biased region" description="Basic and acidic residues" evidence="1">
    <location>
        <begin position="94"/>
        <end position="112"/>
    </location>
</feature>
<feature type="compositionally biased region" description="Polar residues" evidence="1">
    <location>
        <begin position="30"/>
        <end position="39"/>
    </location>
</feature>
<dbReference type="Pfam" id="PF10506">
    <property type="entry name" value="USHBP1_PDZ-bd"/>
    <property type="match status" value="1"/>
</dbReference>
<organism evidence="3 4">
    <name type="scientific">Octodon degus</name>
    <name type="common">Degu</name>
    <name type="synonym">Sciurus degus</name>
    <dbReference type="NCBI Taxonomy" id="10160"/>
    <lineage>
        <taxon>Eukaryota</taxon>
        <taxon>Metazoa</taxon>
        <taxon>Chordata</taxon>
        <taxon>Craniata</taxon>
        <taxon>Vertebrata</taxon>
        <taxon>Euteleostomi</taxon>
        <taxon>Mammalia</taxon>
        <taxon>Eutheria</taxon>
        <taxon>Euarchontoglires</taxon>
        <taxon>Glires</taxon>
        <taxon>Rodentia</taxon>
        <taxon>Hystricomorpha</taxon>
        <taxon>Octodontidae</taxon>
        <taxon>Octodon</taxon>
    </lineage>
</organism>
<dbReference type="GeneID" id="101579693"/>
<dbReference type="Proteomes" id="UP000515203">
    <property type="component" value="Unplaced"/>
</dbReference>
<dbReference type="AlphaFoldDB" id="A0A6P6DTK2"/>
<feature type="region of interest" description="Disordered" evidence="1">
    <location>
        <begin position="235"/>
        <end position="263"/>
    </location>
</feature>
<dbReference type="OrthoDB" id="6256369at2759"/>
<dbReference type="CTD" id="83878"/>
<keyword evidence="3" id="KW-1185">Reference proteome</keyword>
<feature type="compositionally biased region" description="Basic and acidic residues" evidence="1">
    <location>
        <begin position="569"/>
        <end position="579"/>
    </location>
</feature>
<protein>
    <submittedName>
        <fullName evidence="4">Usher syndrome type-1C protein-binding protein 1 isoform X1</fullName>
    </submittedName>
</protein>
<evidence type="ECO:0000313" key="3">
    <source>
        <dbReference type="Proteomes" id="UP000515203"/>
    </source>
</evidence>
<evidence type="ECO:0000259" key="2">
    <source>
        <dbReference type="Pfam" id="PF10506"/>
    </source>
</evidence>
<evidence type="ECO:0000313" key="4">
    <source>
        <dbReference type="RefSeq" id="XP_023563419.1"/>
    </source>
</evidence>
<dbReference type="InterPro" id="IPR019536">
    <property type="entry name" value="USHBP1_PDZ-bd"/>
</dbReference>
<dbReference type="FunCoup" id="A0A6P6DTK2">
    <property type="interactions" value="1"/>
</dbReference>